<comment type="caution">
    <text evidence="3">The sequence shown here is derived from an EMBL/GenBank/DDBJ whole genome shotgun (WGS) entry which is preliminary data.</text>
</comment>
<feature type="region of interest" description="Disordered" evidence="1">
    <location>
        <begin position="148"/>
        <end position="287"/>
    </location>
</feature>
<feature type="compositionally biased region" description="Polar residues" evidence="1">
    <location>
        <begin position="83"/>
        <end position="95"/>
    </location>
</feature>
<evidence type="ECO:0000313" key="3">
    <source>
        <dbReference type="EMBL" id="KAK4191608.1"/>
    </source>
</evidence>
<keyword evidence="4" id="KW-1185">Reference proteome</keyword>
<evidence type="ECO:0000256" key="1">
    <source>
        <dbReference type="SAM" id="MobiDB-lite"/>
    </source>
</evidence>
<feature type="compositionally biased region" description="Basic and acidic residues" evidence="1">
    <location>
        <begin position="161"/>
        <end position="170"/>
    </location>
</feature>
<reference evidence="3" key="1">
    <citation type="journal article" date="2023" name="Mol. Phylogenet. Evol.">
        <title>Genome-scale phylogeny and comparative genomics of the fungal order Sordariales.</title>
        <authorList>
            <person name="Hensen N."/>
            <person name="Bonometti L."/>
            <person name="Westerberg I."/>
            <person name="Brannstrom I.O."/>
            <person name="Guillou S."/>
            <person name="Cros-Aarteil S."/>
            <person name="Calhoun S."/>
            <person name="Haridas S."/>
            <person name="Kuo A."/>
            <person name="Mondo S."/>
            <person name="Pangilinan J."/>
            <person name="Riley R."/>
            <person name="LaButti K."/>
            <person name="Andreopoulos B."/>
            <person name="Lipzen A."/>
            <person name="Chen C."/>
            <person name="Yan M."/>
            <person name="Daum C."/>
            <person name="Ng V."/>
            <person name="Clum A."/>
            <person name="Steindorff A."/>
            <person name="Ohm R.A."/>
            <person name="Martin F."/>
            <person name="Silar P."/>
            <person name="Natvig D.O."/>
            <person name="Lalanne C."/>
            <person name="Gautier V."/>
            <person name="Ament-Velasquez S.L."/>
            <person name="Kruys A."/>
            <person name="Hutchinson M.I."/>
            <person name="Powell A.J."/>
            <person name="Barry K."/>
            <person name="Miller A.N."/>
            <person name="Grigoriev I.V."/>
            <person name="Debuchy R."/>
            <person name="Gladieux P."/>
            <person name="Hiltunen Thoren M."/>
            <person name="Johannesson H."/>
        </authorList>
    </citation>
    <scope>NUCLEOTIDE SEQUENCE</scope>
    <source>
        <strain evidence="3">PSN309</strain>
    </source>
</reference>
<sequence>MSFPFANFATMTSFGPPPGFTPPYSSSSSSSGSSSTSDDDGESPLFSSEHPWAYVLIPVTLLTALGLLAALLHNLRSRRRRNSQPSSTLSYNPMSSPHLRPTPTRRRRDILVSHRDLESGDVHRTPDWVPQPSRTWWAMGTVRTQEEGLNELGEAPPPYDDSTKKKPAKEEETEYEMAELAGESSGQSSHQAPKASFESVDLAFHTPSQEQHQERPRIGNASKPPSYDHGQESAESSSGRTSPAPYPYRPDENNDHVHEIELPPPVATQYPERQRSDDQQQPDGKGI</sequence>
<dbReference type="Proteomes" id="UP001302126">
    <property type="component" value="Unassembled WGS sequence"/>
</dbReference>
<evidence type="ECO:0000256" key="2">
    <source>
        <dbReference type="SAM" id="Phobius"/>
    </source>
</evidence>
<reference evidence="3" key="2">
    <citation type="submission" date="2023-05" db="EMBL/GenBank/DDBJ databases">
        <authorList>
            <consortium name="Lawrence Berkeley National Laboratory"/>
            <person name="Steindorff A."/>
            <person name="Hensen N."/>
            <person name="Bonometti L."/>
            <person name="Westerberg I."/>
            <person name="Brannstrom I.O."/>
            <person name="Guillou S."/>
            <person name="Cros-Aarteil S."/>
            <person name="Calhoun S."/>
            <person name="Haridas S."/>
            <person name="Kuo A."/>
            <person name="Mondo S."/>
            <person name="Pangilinan J."/>
            <person name="Riley R."/>
            <person name="Labutti K."/>
            <person name="Andreopoulos B."/>
            <person name="Lipzen A."/>
            <person name="Chen C."/>
            <person name="Yanf M."/>
            <person name="Daum C."/>
            <person name="Ng V."/>
            <person name="Clum A."/>
            <person name="Ohm R."/>
            <person name="Martin F."/>
            <person name="Silar P."/>
            <person name="Natvig D."/>
            <person name="Lalanne C."/>
            <person name="Gautier V."/>
            <person name="Ament-Velasquez S.L."/>
            <person name="Kruys A."/>
            <person name="Hutchinson M.I."/>
            <person name="Powell A.J."/>
            <person name="Barry K."/>
            <person name="Miller A.N."/>
            <person name="Grigoriev I.V."/>
            <person name="Debuchy R."/>
            <person name="Gladieux P."/>
            <person name="Thoren M.H."/>
            <person name="Johannesson H."/>
        </authorList>
    </citation>
    <scope>NUCLEOTIDE SEQUENCE</scope>
    <source>
        <strain evidence="3">PSN309</strain>
    </source>
</reference>
<proteinExistence type="predicted"/>
<feature type="compositionally biased region" description="Basic and acidic residues" evidence="1">
    <location>
        <begin position="249"/>
        <end position="261"/>
    </location>
</feature>
<feature type="transmembrane region" description="Helical" evidence="2">
    <location>
        <begin position="52"/>
        <end position="72"/>
    </location>
</feature>
<feature type="region of interest" description="Disordered" evidence="1">
    <location>
        <begin position="11"/>
        <end position="44"/>
    </location>
</feature>
<keyword evidence="2" id="KW-0812">Transmembrane</keyword>
<name>A0AAN6X1I4_9PEZI</name>
<dbReference type="AlphaFoldDB" id="A0AAN6X1I4"/>
<organism evidence="3 4">
    <name type="scientific">Podospora australis</name>
    <dbReference type="NCBI Taxonomy" id="1536484"/>
    <lineage>
        <taxon>Eukaryota</taxon>
        <taxon>Fungi</taxon>
        <taxon>Dikarya</taxon>
        <taxon>Ascomycota</taxon>
        <taxon>Pezizomycotina</taxon>
        <taxon>Sordariomycetes</taxon>
        <taxon>Sordariomycetidae</taxon>
        <taxon>Sordariales</taxon>
        <taxon>Podosporaceae</taxon>
        <taxon>Podospora</taxon>
    </lineage>
</organism>
<feature type="compositionally biased region" description="Low complexity" evidence="1">
    <location>
        <begin position="22"/>
        <end position="36"/>
    </location>
</feature>
<accession>A0AAN6X1I4</accession>
<keyword evidence="2" id="KW-0472">Membrane</keyword>
<feature type="region of interest" description="Disordered" evidence="1">
    <location>
        <begin position="78"/>
        <end position="107"/>
    </location>
</feature>
<evidence type="ECO:0000313" key="4">
    <source>
        <dbReference type="Proteomes" id="UP001302126"/>
    </source>
</evidence>
<protein>
    <submittedName>
        <fullName evidence="3">Uncharacterized protein</fullName>
    </submittedName>
</protein>
<gene>
    <name evidence="3" type="ORF">QBC35DRAFT_486597</name>
</gene>
<keyword evidence="2" id="KW-1133">Transmembrane helix</keyword>
<dbReference type="EMBL" id="MU864358">
    <property type="protein sequence ID" value="KAK4191608.1"/>
    <property type="molecule type" value="Genomic_DNA"/>
</dbReference>